<feature type="transmembrane region" description="Helical" evidence="1">
    <location>
        <begin position="138"/>
        <end position="154"/>
    </location>
</feature>
<evidence type="ECO:0000313" key="2">
    <source>
        <dbReference type="EMBL" id="SDB85729.1"/>
    </source>
</evidence>
<dbReference type="AlphaFoldDB" id="A0A1G6GUR8"/>
<name>A0A1G6GUR8_9GAMM</name>
<dbReference type="Proteomes" id="UP000242317">
    <property type="component" value="Unassembled WGS sequence"/>
</dbReference>
<evidence type="ECO:0008006" key="4">
    <source>
        <dbReference type="Google" id="ProtNLM"/>
    </source>
</evidence>
<accession>A0A1G6GUR8</accession>
<reference evidence="3" key="1">
    <citation type="submission" date="2016-09" db="EMBL/GenBank/DDBJ databases">
        <authorList>
            <person name="Varghese N."/>
            <person name="Submissions S."/>
        </authorList>
    </citation>
    <scope>NUCLEOTIDE SEQUENCE [LARGE SCALE GENOMIC DNA]</scope>
    <source>
        <strain evidence="3">ANC 3699</strain>
    </source>
</reference>
<keyword evidence="1" id="KW-1133">Transmembrane helix</keyword>
<protein>
    <recommendedName>
        <fullName evidence="4">Ubiquinone biosynthesis protein COQ4</fullName>
    </recommendedName>
</protein>
<sequence>MLDSSAEHQNLQQAHQHIKSELLKLDASAQHYESMRPEPKPILDHPAAIYDPLNIPDALLTFNKQHDFGDEIGQHQKWFVDVYTGCLIVPMPNIETRHKYLKFHDLHHVLTGYSVGRIGEGKVSAWELGTGSMWQSPLLGIMNLIALSTGFFLAPQQMWHAYKRGTQSRHLYRKRDRQKIDQNHWQSIADLKDDFLEIRPVQLYFGVRAVEYVIYLLLAVLIHAIVVIPALILRLIVDIGLKKSLIEMIRPPKRPDLY</sequence>
<feature type="transmembrane region" description="Helical" evidence="1">
    <location>
        <begin position="212"/>
        <end position="237"/>
    </location>
</feature>
<gene>
    <name evidence="2" type="ORF">SAMN05421749_101443</name>
</gene>
<keyword evidence="1" id="KW-0472">Membrane</keyword>
<keyword evidence="1" id="KW-0812">Transmembrane</keyword>
<proteinExistence type="predicted"/>
<evidence type="ECO:0000313" key="3">
    <source>
        <dbReference type="Proteomes" id="UP000242317"/>
    </source>
</evidence>
<dbReference type="EMBL" id="FMYK01000001">
    <property type="protein sequence ID" value="SDB85729.1"/>
    <property type="molecule type" value="Genomic_DNA"/>
</dbReference>
<evidence type="ECO:0000256" key="1">
    <source>
        <dbReference type="SAM" id="Phobius"/>
    </source>
</evidence>
<organism evidence="2 3">
    <name type="scientific">Acinetobacter marinus</name>
    <dbReference type="NCBI Taxonomy" id="281375"/>
    <lineage>
        <taxon>Bacteria</taxon>
        <taxon>Pseudomonadati</taxon>
        <taxon>Pseudomonadota</taxon>
        <taxon>Gammaproteobacteria</taxon>
        <taxon>Moraxellales</taxon>
        <taxon>Moraxellaceae</taxon>
        <taxon>Acinetobacter</taxon>
    </lineage>
</organism>
<keyword evidence="3" id="KW-1185">Reference proteome</keyword>